<comment type="caution">
    <text evidence="9">The sequence shown here is derived from an EMBL/GenBank/DDBJ whole genome shotgun (WGS) entry which is preliminary data.</text>
</comment>
<dbReference type="Proteomes" id="UP000247099">
    <property type="component" value="Unassembled WGS sequence"/>
</dbReference>
<feature type="active site" description="Proton donor" evidence="6">
    <location>
        <position position="200"/>
    </location>
</feature>
<feature type="binding site" evidence="8">
    <location>
        <begin position="99"/>
        <end position="100"/>
    </location>
    <ligand>
        <name>beta-D-galactose</name>
        <dbReference type="ChEBI" id="CHEBI:27667"/>
    </ligand>
</feature>
<dbReference type="GO" id="GO:0030246">
    <property type="term" value="F:carbohydrate binding"/>
    <property type="evidence" value="ECO:0007669"/>
    <property type="project" value="InterPro"/>
</dbReference>
<gene>
    <name evidence="9" type="ORF">DDZ13_14065</name>
</gene>
<evidence type="ECO:0000313" key="10">
    <source>
        <dbReference type="Proteomes" id="UP000247099"/>
    </source>
</evidence>
<comment type="similarity">
    <text evidence="2 5">Belongs to the aldose epimerase family.</text>
</comment>
<comment type="catalytic activity">
    <reaction evidence="5">
        <text>alpha-D-glucose = beta-D-glucose</text>
        <dbReference type="Rhea" id="RHEA:10264"/>
        <dbReference type="ChEBI" id="CHEBI:15903"/>
        <dbReference type="ChEBI" id="CHEBI:17925"/>
        <dbReference type="EC" id="5.1.3.3"/>
    </reaction>
</comment>
<accession>A0A317ZGY5</accession>
<dbReference type="GO" id="GO:0033499">
    <property type="term" value="P:galactose catabolic process via UDP-galactose, Leloir pathway"/>
    <property type="evidence" value="ECO:0007669"/>
    <property type="project" value="TreeGrafter"/>
</dbReference>
<reference evidence="9 10" key="1">
    <citation type="submission" date="2018-05" db="EMBL/GenBank/DDBJ databases">
        <title>Coraliomargarita sinensis sp. nov., isolated from a marine solar saltern.</title>
        <authorList>
            <person name="Zhou L.Y."/>
        </authorList>
    </citation>
    <scope>NUCLEOTIDE SEQUENCE [LARGE SCALE GENOMIC DNA]</scope>
    <source>
        <strain evidence="9 10">WN38</strain>
    </source>
</reference>
<dbReference type="PANTHER" id="PTHR10091:SF0">
    <property type="entry name" value="GALACTOSE MUTAROTASE"/>
    <property type="match status" value="1"/>
</dbReference>
<dbReference type="InterPro" id="IPR015443">
    <property type="entry name" value="Aldose_1-epimerase"/>
</dbReference>
<evidence type="ECO:0000256" key="8">
    <source>
        <dbReference type="PIRSR" id="PIRSR005096-3"/>
    </source>
</evidence>
<evidence type="ECO:0000256" key="5">
    <source>
        <dbReference type="PIRNR" id="PIRNR005096"/>
    </source>
</evidence>
<dbReference type="Gene3D" id="2.70.98.10">
    <property type="match status" value="1"/>
</dbReference>
<organism evidence="9 10">
    <name type="scientific">Coraliomargarita sinensis</name>
    <dbReference type="NCBI Taxonomy" id="2174842"/>
    <lineage>
        <taxon>Bacteria</taxon>
        <taxon>Pseudomonadati</taxon>
        <taxon>Verrucomicrobiota</taxon>
        <taxon>Opitutia</taxon>
        <taxon>Puniceicoccales</taxon>
        <taxon>Coraliomargaritaceae</taxon>
        <taxon>Coraliomargarita</taxon>
    </lineage>
</organism>
<evidence type="ECO:0000313" key="9">
    <source>
        <dbReference type="EMBL" id="PXA03039.1"/>
    </source>
</evidence>
<dbReference type="InterPro" id="IPR014718">
    <property type="entry name" value="GH-type_carb-bd"/>
</dbReference>
<dbReference type="Pfam" id="PF01263">
    <property type="entry name" value="Aldose_epim"/>
    <property type="match status" value="1"/>
</dbReference>
<name>A0A317ZGY5_9BACT</name>
<dbReference type="NCBIfam" id="NF008277">
    <property type="entry name" value="PRK11055.1"/>
    <property type="match status" value="1"/>
</dbReference>
<dbReference type="PANTHER" id="PTHR10091">
    <property type="entry name" value="ALDOSE-1-EPIMERASE"/>
    <property type="match status" value="1"/>
</dbReference>
<keyword evidence="4 5" id="KW-0119">Carbohydrate metabolism</keyword>
<evidence type="ECO:0000256" key="7">
    <source>
        <dbReference type="PIRSR" id="PIRSR005096-2"/>
    </source>
</evidence>
<dbReference type="InterPro" id="IPR008183">
    <property type="entry name" value="Aldose_1/G6P_1-epimerase"/>
</dbReference>
<dbReference type="SUPFAM" id="SSF74650">
    <property type="entry name" value="Galactose mutarotase-like"/>
    <property type="match status" value="1"/>
</dbReference>
<evidence type="ECO:0000256" key="1">
    <source>
        <dbReference type="ARBA" id="ARBA00005028"/>
    </source>
</evidence>
<dbReference type="FunCoup" id="A0A317ZGY5">
    <property type="interactions" value="285"/>
</dbReference>
<evidence type="ECO:0000256" key="2">
    <source>
        <dbReference type="ARBA" id="ARBA00006206"/>
    </source>
</evidence>
<protein>
    <recommendedName>
        <fullName evidence="5">Aldose 1-epimerase</fullName>
        <ecNumber evidence="5">5.1.3.3</ecNumber>
    </recommendedName>
</protein>
<keyword evidence="10" id="KW-1185">Reference proteome</keyword>
<sequence length="373" mass="40315">MLTRLCLLAGCHPPKTSTQSPTVENFGKLSDGREAKLYTLGNQKKMTAKVTDFGATLVALSAPDREGKTADLTLGFDTVEGYASEANPCFGATAGRFGNRIAGGRFTLDDKTYELATNNAPGGIPCHLHGGNVGFNKRMWSVVQATSSSVTFEYISADGEEGYPGTLTTRVTYTVTEDNELIWDVTATTDAPTVVNIIHHSYWNLSNQPGSSAKDHILELHADRYLPTDAGLIPTGEPAPVAGTPMDFTQPARVGERITDDFDALKLAGGYDHCWLLNQPDCQGLAPVARLREPGSGRVMELFSNQPAVQFYAGNFLDENVSGKNGVRYGPQSGLCLETENFPDAPNQPASPSPILRPGETYRHRMVHRFSAE</sequence>
<evidence type="ECO:0000256" key="3">
    <source>
        <dbReference type="ARBA" id="ARBA00023235"/>
    </source>
</evidence>
<feature type="active site" description="Proton acceptor" evidence="6">
    <location>
        <position position="338"/>
    </location>
</feature>
<evidence type="ECO:0000256" key="4">
    <source>
        <dbReference type="ARBA" id="ARBA00023277"/>
    </source>
</evidence>
<dbReference type="EC" id="5.1.3.3" evidence="5"/>
<dbReference type="EMBL" id="QHJQ01000013">
    <property type="protein sequence ID" value="PXA03039.1"/>
    <property type="molecule type" value="Genomic_DNA"/>
</dbReference>
<dbReference type="RefSeq" id="WP_110132093.1">
    <property type="nucleotide sequence ID" value="NZ_QHJQ01000013.1"/>
</dbReference>
<feature type="binding site" evidence="8">
    <location>
        <begin position="200"/>
        <end position="202"/>
    </location>
    <ligand>
        <name>beta-D-galactose</name>
        <dbReference type="ChEBI" id="CHEBI:27667"/>
    </ligand>
</feature>
<proteinExistence type="inferred from homology"/>
<keyword evidence="3 5" id="KW-0413">Isomerase</keyword>
<dbReference type="UniPathway" id="UPA00242"/>
<dbReference type="InterPro" id="IPR011013">
    <property type="entry name" value="Gal_mutarotase_sf_dom"/>
</dbReference>
<dbReference type="AlphaFoldDB" id="A0A317ZGY5"/>
<dbReference type="GO" id="GO:0004034">
    <property type="term" value="F:aldose 1-epimerase activity"/>
    <property type="evidence" value="ECO:0007669"/>
    <property type="project" value="UniProtKB-EC"/>
</dbReference>
<feature type="binding site" evidence="7">
    <location>
        <position position="272"/>
    </location>
    <ligand>
        <name>beta-D-galactose</name>
        <dbReference type="ChEBI" id="CHEBI:27667"/>
    </ligand>
</feature>
<dbReference type="GO" id="GO:0006006">
    <property type="term" value="P:glucose metabolic process"/>
    <property type="evidence" value="ECO:0007669"/>
    <property type="project" value="TreeGrafter"/>
</dbReference>
<comment type="pathway">
    <text evidence="1 5">Carbohydrate metabolism; hexose metabolism.</text>
</comment>
<dbReference type="InterPro" id="IPR047215">
    <property type="entry name" value="Galactose_mutarotase-like"/>
</dbReference>
<dbReference type="InParanoid" id="A0A317ZGY5"/>
<dbReference type="CDD" id="cd09019">
    <property type="entry name" value="galactose_mutarotase_like"/>
    <property type="match status" value="1"/>
</dbReference>
<dbReference type="PIRSF" id="PIRSF005096">
    <property type="entry name" value="GALM"/>
    <property type="match status" value="1"/>
</dbReference>
<evidence type="ECO:0000256" key="6">
    <source>
        <dbReference type="PIRSR" id="PIRSR005096-1"/>
    </source>
</evidence>